<organism evidence="2 3">
    <name type="scientific">Apodospora peruviana</name>
    <dbReference type="NCBI Taxonomy" id="516989"/>
    <lineage>
        <taxon>Eukaryota</taxon>
        <taxon>Fungi</taxon>
        <taxon>Dikarya</taxon>
        <taxon>Ascomycota</taxon>
        <taxon>Pezizomycotina</taxon>
        <taxon>Sordariomycetes</taxon>
        <taxon>Sordariomycetidae</taxon>
        <taxon>Sordariales</taxon>
        <taxon>Lasiosphaeriaceae</taxon>
        <taxon>Apodospora</taxon>
    </lineage>
</organism>
<dbReference type="AlphaFoldDB" id="A0AAE0MEB7"/>
<name>A0AAE0MEB7_9PEZI</name>
<evidence type="ECO:0000256" key="1">
    <source>
        <dbReference type="SAM" id="MobiDB-lite"/>
    </source>
</evidence>
<reference evidence="2" key="1">
    <citation type="journal article" date="2023" name="Mol. Phylogenet. Evol.">
        <title>Genome-scale phylogeny and comparative genomics of the fungal order Sordariales.</title>
        <authorList>
            <person name="Hensen N."/>
            <person name="Bonometti L."/>
            <person name="Westerberg I."/>
            <person name="Brannstrom I.O."/>
            <person name="Guillou S."/>
            <person name="Cros-Aarteil S."/>
            <person name="Calhoun S."/>
            <person name="Haridas S."/>
            <person name="Kuo A."/>
            <person name="Mondo S."/>
            <person name="Pangilinan J."/>
            <person name="Riley R."/>
            <person name="LaButti K."/>
            <person name="Andreopoulos B."/>
            <person name="Lipzen A."/>
            <person name="Chen C."/>
            <person name="Yan M."/>
            <person name="Daum C."/>
            <person name="Ng V."/>
            <person name="Clum A."/>
            <person name="Steindorff A."/>
            <person name="Ohm R.A."/>
            <person name="Martin F."/>
            <person name="Silar P."/>
            <person name="Natvig D.O."/>
            <person name="Lalanne C."/>
            <person name="Gautier V."/>
            <person name="Ament-Velasquez S.L."/>
            <person name="Kruys A."/>
            <person name="Hutchinson M.I."/>
            <person name="Powell A.J."/>
            <person name="Barry K."/>
            <person name="Miller A.N."/>
            <person name="Grigoriev I.V."/>
            <person name="Debuchy R."/>
            <person name="Gladieux P."/>
            <person name="Hiltunen Thoren M."/>
            <person name="Johannesson H."/>
        </authorList>
    </citation>
    <scope>NUCLEOTIDE SEQUENCE</scope>
    <source>
        <strain evidence="2">CBS 118394</strain>
    </source>
</reference>
<evidence type="ECO:0000313" key="2">
    <source>
        <dbReference type="EMBL" id="KAK3329416.1"/>
    </source>
</evidence>
<reference evidence="2" key="2">
    <citation type="submission" date="2023-06" db="EMBL/GenBank/DDBJ databases">
        <authorList>
            <consortium name="Lawrence Berkeley National Laboratory"/>
            <person name="Haridas S."/>
            <person name="Hensen N."/>
            <person name="Bonometti L."/>
            <person name="Westerberg I."/>
            <person name="Brannstrom I.O."/>
            <person name="Guillou S."/>
            <person name="Cros-Aarteil S."/>
            <person name="Calhoun S."/>
            <person name="Kuo A."/>
            <person name="Mondo S."/>
            <person name="Pangilinan J."/>
            <person name="Riley R."/>
            <person name="Labutti K."/>
            <person name="Andreopoulos B."/>
            <person name="Lipzen A."/>
            <person name="Chen C."/>
            <person name="Yanf M."/>
            <person name="Daum C."/>
            <person name="Ng V."/>
            <person name="Clum A."/>
            <person name="Steindorff A."/>
            <person name="Ohm R."/>
            <person name="Martin F."/>
            <person name="Silar P."/>
            <person name="Natvig D."/>
            <person name="Lalanne C."/>
            <person name="Gautier V."/>
            <person name="Ament-Velasquez S.L."/>
            <person name="Kruys A."/>
            <person name="Hutchinson M.I."/>
            <person name="Powell A.J."/>
            <person name="Barry K."/>
            <person name="Miller A.N."/>
            <person name="Grigoriev I.V."/>
            <person name="Debuchy R."/>
            <person name="Gladieux P."/>
            <person name="Thoren M.H."/>
            <person name="Johannesson H."/>
        </authorList>
    </citation>
    <scope>NUCLEOTIDE SEQUENCE</scope>
    <source>
        <strain evidence="2">CBS 118394</strain>
    </source>
</reference>
<proteinExistence type="predicted"/>
<sequence length="269" mass="29156">MPVVSCRVIRAHSIVGAFRALNSVIWAEYVDTDCMMDRIRGGGGEGGTSLAFSTTSFGREGRHSDPDVNKLLQAATLSCCNAARRKKEAETEARRHSARAVEGADEAPSGYLWPGQIQKGDNIRDVDLRWMAASSSSDLSLRVAHRPGLFRPDTAGIMVVMQENMRRCTGLQGANGCSYSTSASARGSGTLLTSPFSPSRYNTRHKAQNHSIISWPANSSLAGPPSILAIPMDPGSQENSLRRRPDWSNSGVPDATPPRRRWSRTSLTV</sequence>
<accession>A0AAE0MEB7</accession>
<protein>
    <submittedName>
        <fullName evidence="2">Uncharacterized protein</fullName>
    </submittedName>
</protein>
<comment type="caution">
    <text evidence="2">The sequence shown here is derived from an EMBL/GenBank/DDBJ whole genome shotgun (WGS) entry which is preliminary data.</text>
</comment>
<evidence type="ECO:0000313" key="3">
    <source>
        <dbReference type="Proteomes" id="UP001283341"/>
    </source>
</evidence>
<keyword evidence="3" id="KW-1185">Reference proteome</keyword>
<gene>
    <name evidence="2" type="ORF">B0H66DRAFT_526801</name>
</gene>
<dbReference type="Proteomes" id="UP001283341">
    <property type="component" value="Unassembled WGS sequence"/>
</dbReference>
<feature type="region of interest" description="Disordered" evidence="1">
    <location>
        <begin position="226"/>
        <end position="269"/>
    </location>
</feature>
<dbReference type="EMBL" id="JAUEDM010000001">
    <property type="protein sequence ID" value="KAK3329416.1"/>
    <property type="molecule type" value="Genomic_DNA"/>
</dbReference>